<dbReference type="PATRIC" id="fig|1444770.3.peg.3191"/>
<dbReference type="EMBL" id="JDSQ01000060">
    <property type="protein sequence ID" value="EWS76924.1"/>
    <property type="molecule type" value="Genomic_DNA"/>
</dbReference>
<evidence type="ECO:0000313" key="2">
    <source>
        <dbReference type="Proteomes" id="UP000020406"/>
    </source>
</evidence>
<dbReference type="Proteomes" id="UP000020406">
    <property type="component" value="Unassembled WGS sequence"/>
</dbReference>
<name>Z9JFF9_9GAMM</name>
<protein>
    <submittedName>
        <fullName evidence="1">Uncharacterized protein</fullName>
    </submittedName>
</protein>
<sequence length="113" mass="10446">MTAAAAVAGHLFGVFGRRHDKVAIGFEVGDVASADLGAAQGQGGLFTGAGGADGDVAAGVEGGCNGAVAVGGGGAVVLGGAQGRREVYAAQDLGVAADGIYGVSGGQGGGDSR</sequence>
<gene>
    <name evidence="1" type="ORF">AF72_13585</name>
</gene>
<proteinExistence type="predicted"/>
<evidence type="ECO:0000313" key="1">
    <source>
        <dbReference type="EMBL" id="EWS76924.1"/>
    </source>
</evidence>
<comment type="caution">
    <text evidence="1">The sequence shown here is derived from an EMBL/GenBank/DDBJ whole genome shotgun (WGS) entry which is preliminary data.</text>
</comment>
<reference evidence="1 2" key="1">
    <citation type="journal article" date="2014" name="Genome Announc.">
        <title>Draft Genome Sequence of Xylella fastidiosa Pear Leaf Scorch Strain in Taiwan.</title>
        <authorList>
            <person name="Su C.C."/>
            <person name="Deng W.L."/>
            <person name="Jan F.J."/>
            <person name="Chang C.J."/>
            <person name="Huang H."/>
            <person name="Chen J."/>
        </authorList>
    </citation>
    <scope>NUCLEOTIDE SEQUENCE [LARGE SCALE GENOMIC DNA]</scope>
    <source>
        <strain evidence="1 2">PLS229</strain>
    </source>
</reference>
<dbReference type="STRING" id="1444770.AF72_13585"/>
<accession>Z9JFF9</accession>
<organism evidence="1 2">
    <name type="scientific">Xylella taiwanensis</name>
    <dbReference type="NCBI Taxonomy" id="1444770"/>
    <lineage>
        <taxon>Bacteria</taxon>
        <taxon>Pseudomonadati</taxon>
        <taxon>Pseudomonadota</taxon>
        <taxon>Gammaproteobacteria</taxon>
        <taxon>Lysobacterales</taxon>
        <taxon>Lysobacteraceae</taxon>
        <taxon>Xylella</taxon>
    </lineage>
</organism>
<dbReference type="AlphaFoldDB" id="Z9JFF9"/>